<evidence type="ECO:0000313" key="1">
    <source>
        <dbReference type="EMBL" id="JAD56340.1"/>
    </source>
</evidence>
<sequence length="43" mass="4536">MRRRAGPRARTAVGGGRGGVGVARSLLSSWARLDILPPLRVVP</sequence>
<organism evidence="1">
    <name type="scientific">Arundo donax</name>
    <name type="common">Giant reed</name>
    <name type="synonym">Donax arundinaceus</name>
    <dbReference type="NCBI Taxonomy" id="35708"/>
    <lineage>
        <taxon>Eukaryota</taxon>
        <taxon>Viridiplantae</taxon>
        <taxon>Streptophyta</taxon>
        <taxon>Embryophyta</taxon>
        <taxon>Tracheophyta</taxon>
        <taxon>Spermatophyta</taxon>
        <taxon>Magnoliopsida</taxon>
        <taxon>Liliopsida</taxon>
        <taxon>Poales</taxon>
        <taxon>Poaceae</taxon>
        <taxon>PACMAD clade</taxon>
        <taxon>Arundinoideae</taxon>
        <taxon>Arundineae</taxon>
        <taxon>Arundo</taxon>
    </lineage>
</organism>
<reference evidence="1" key="1">
    <citation type="submission" date="2014-09" db="EMBL/GenBank/DDBJ databases">
        <authorList>
            <person name="Magalhaes I.L.F."/>
            <person name="Oliveira U."/>
            <person name="Santos F.R."/>
            <person name="Vidigal T.H.D.A."/>
            <person name="Brescovit A.D."/>
            <person name="Santos A.J."/>
        </authorList>
    </citation>
    <scope>NUCLEOTIDE SEQUENCE</scope>
    <source>
        <tissue evidence="1">Shoot tissue taken approximately 20 cm above the soil surface</tissue>
    </source>
</reference>
<protein>
    <submittedName>
        <fullName evidence="1">Uncharacterized protein</fullName>
    </submittedName>
</protein>
<dbReference type="EMBL" id="GBRH01241555">
    <property type="protein sequence ID" value="JAD56340.1"/>
    <property type="molecule type" value="Transcribed_RNA"/>
</dbReference>
<reference evidence="1" key="2">
    <citation type="journal article" date="2015" name="Data Brief">
        <title>Shoot transcriptome of the giant reed, Arundo donax.</title>
        <authorList>
            <person name="Barrero R.A."/>
            <person name="Guerrero F.D."/>
            <person name="Moolhuijzen P."/>
            <person name="Goolsby J.A."/>
            <person name="Tidwell J."/>
            <person name="Bellgard S.E."/>
            <person name="Bellgard M.I."/>
        </authorList>
    </citation>
    <scope>NUCLEOTIDE SEQUENCE</scope>
    <source>
        <tissue evidence="1">Shoot tissue taken approximately 20 cm above the soil surface</tissue>
    </source>
</reference>
<name>A0A0A9B583_ARUDO</name>
<dbReference type="AlphaFoldDB" id="A0A0A9B583"/>
<proteinExistence type="predicted"/>
<accession>A0A0A9B583</accession>